<dbReference type="InterPro" id="IPR029058">
    <property type="entry name" value="AB_hydrolase_fold"/>
</dbReference>
<keyword evidence="3" id="KW-1185">Reference proteome</keyword>
<keyword evidence="1" id="KW-0812">Transmembrane</keyword>
<protein>
    <submittedName>
        <fullName evidence="2">Alpha/beta hydrolase</fullName>
    </submittedName>
</protein>
<keyword evidence="2" id="KW-0378">Hydrolase</keyword>
<dbReference type="PANTHER" id="PTHR48098:SF1">
    <property type="entry name" value="DIACYLGLYCEROL ACYLTRANSFERASE_MYCOLYLTRANSFERASE AG85A"/>
    <property type="match status" value="1"/>
</dbReference>
<feature type="transmembrane region" description="Helical" evidence="1">
    <location>
        <begin position="51"/>
        <end position="71"/>
    </location>
</feature>
<keyword evidence="1" id="KW-1133">Transmembrane helix</keyword>
<dbReference type="InterPro" id="IPR050583">
    <property type="entry name" value="Mycobacterial_A85_antigen"/>
</dbReference>
<dbReference type="InterPro" id="IPR000801">
    <property type="entry name" value="Esterase-like"/>
</dbReference>
<accession>A0ABV9YME5</accession>
<feature type="transmembrane region" description="Helical" evidence="1">
    <location>
        <begin position="78"/>
        <end position="100"/>
    </location>
</feature>
<reference evidence="3" key="1">
    <citation type="journal article" date="2019" name="Int. J. Syst. Evol. Microbiol.">
        <title>The Global Catalogue of Microorganisms (GCM) 10K type strain sequencing project: providing services to taxonomists for standard genome sequencing and annotation.</title>
        <authorList>
            <consortium name="The Broad Institute Genomics Platform"/>
            <consortium name="The Broad Institute Genome Sequencing Center for Infectious Disease"/>
            <person name="Wu L."/>
            <person name="Ma J."/>
        </authorList>
    </citation>
    <scope>NUCLEOTIDE SEQUENCE [LARGE SCALE GENOMIC DNA]</scope>
    <source>
        <strain evidence="3">CGMCC 4.7093</strain>
    </source>
</reference>
<feature type="transmembrane region" description="Helical" evidence="1">
    <location>
        <begin position="20"/>
        <end position="39"/>
    </location>
</feature>
<dbReference type="Gene3D" id="3.40.50.1820">
    <property type="entry name" value="alpha/beta hydrolase"/>
    <property type="match status" value="1"/>
</dbReference>
<dbReference type="SUPFAM" id="SSF53474">
    <property type="entry name" value="alpha/beta-Hydrolases"/>
    <property type="match status" value="1"/>
</dbReference>
<keyword evidence="1" id="KW-0472">Membrane</keyword>
<comment type="caution">
    <text evidence="2">The sequence shown here is derived from an EMBL/GenBank/DDBJ whole genome shotgun (WGS) entry which is preliminary data.</text>
</comment>
<proteinExistence type="predicted"/>
<dbReference type="GO" id="GO:0016787">
    <property type="term" value="F:hydrolase activity"/>
    <property type="evidence" value="ECO:0007669"/>
    <property type="project" value="UniProtKB-KW"/>
</dbReference>
<evidence type="ECO:0000313" key="3">
    <source>
        <dbReference type="Proteomes" id="UP001595947"/>
    </source>
</evidence>
<sequence length="405" mass="41131">MSTRTRPPGPTTGRSPLRPVLGVLGAAVVVLVIAVLVTAGGDPTAVPITEWPFHALLVALLLLAVVGTASAGRGATRALGVVVVVVLLLANAAAATNTWFDYYRTISDAAGLAPSDEETVAELLRQDSDPGPGVVAPIDVPATQSGFVARPGMVYVPPAWFAREHPSLPVVVLLHGTPGTPQDWTVAGQAAATADAFAAQHGGRAPILVMPDVNGSETADSECVDGPAGRVETYLTADVPAYVTTTFRTRPTGGAWAVAGLSEGGSCAIMLALRHPTLFHTFGDYSGLAGPRAGDTNADTASAVAQLFGGSQSAFAAHEPATILAEKRFPQLGGWFEVGDADPEPAAAQAALVPVARRAGVAVCSVVVPGGGHTFDVFSAAFADSLPWMAGRLGIGTPGASCPQQ</sequence>
<dbReference type="Pfam" id="PF00756">
    <property type="entry name" value="Esterase"/>
    <property type="match status" value="1"/>
</dbReference>
<evidence type="ECO:0000256" key="1">
    <source>
        <dbReference type="SAM" id="Phobius"/>
    </source>
</evidence>
<dbReference type="EMBL" id="JBHSIV010000009">
    <property type="protein sequence ID" value="MFC5062695.1"/>
    <property type="molecule type" value="Genomic_DNA"/>
</dbReference>
<dbReference type="RefSeq" id="WP_378036047.1">
    <property type="nucleotide sequence ID" value="NZ_JBHSIV010000009.1"/>
</dbReference>
<organism evidence="2 3">
    <name type="scientific">Actinomycetospora atypica</name>
    <dbReference type="NCBI Taxonomy" id="1290095"/>
    <lineage>
        <taxon>Bacteria</taxon>
        <taxon>Bacillati</taxon>
        <taxon>Actinomycetota</taxon>
        <taxon>Actinomycetes</taxon>
        <taxon>Pseudonocardiales</taxon>
        <taxon>Pseudonocardiaceae</taxon>
        <taxon>Actinomycetospora</taxon>
    </lineage>
</organism>
<gene>
    <name evidence="2" type="ORF">ACFPBZ_10805</name>
</gene>
<evidence type="ECO:0000313" key="2">
    <source>
        <dbReference type="EMBL" id="MFC5062695.1"/>
    </source>
</evidence>
<dbReference type="Proteomes" id="UP001595947">
    <property type="component" value="Unassembled WGS sequence"/>
</dbReference>
<name>A0ABV9YME5_9PSEU</name>
<dbReference type="PANTHER" id="PTHR48098">
    <property type="entry name" value="ENTEROCHELIN ESTERASE-RELATED"/>
    <property type="match status" value="1"/>
</dbReference>